<dbReference type="GO" id="GO:0005524">
    <property type="term" value="F:ATP binding"/>
    <property type="evidence" value="ECO:0007669"/>
    <property type="project" value="UniProtKB-KW"/>
</dbReference>
<evidence type="ECO:0000256" key="5">
    <source>
        <dbReference type="ARBA" id="ARBA00022777"/>
    </source>
</evidence>
<dbReference type="InterPro" id="IPR011009">
    <property type="entry name" value="Kinase-like_dom_sf"/>
</dbReference>
<dbReference type="VEuPathDB" id="VectorBase:LOC119187098"/>
<evidence type="ECO:0000256" key="3">
    <source>
        <dbReference type="ARBA" id="ARBA00022679"/>
    </source>
</evidence>
<keyword evidence="2" id="KW-0723">Serine/threonine-protein kinase</keyword>
<dbReference type="GO" id="GO:0005737">
    <property type="term" value="C:cytoplasm"/>
    <property type="evidence" value="ECO:0007669"/>
    <property type="project" value="TreeGrafter"/>
</dbReference>
<evidence type="ECO:0000256" key="4">
    <source>
        <dbReference type="ARBA" id="ARBA00022741"/>
    </source>
</evidence>
<dbReference type="GO" id="GO:0005634">
    <property type="term" value="C:nucleus"/>
    <property type="evidence" value="ECO:0007669"/>
    <property type="project" value="TreeGrafter"/>
</dbReference>
<sequence length="115" mass="12956">MQMYMHKLSPYERHEIINYPQIYFIGANAKKRQGAPETPNNCGYDDDEGSYLHVPHDHIAYRFEMLKVIGKGSFGQVVKAYDHKEHQHVALRCSQREAIPPAGAGGDSHTGFPAS</sequence>
<evidence type="ECO:0000313" key="11">
    <source>
        <dbReference type="Proteomes" id="UP000821866"/>
    </source>
</evidence>
<dbReference type="PANTHER" id="PTHR24058">
    <property type="entry name" value="DUAL SPECIFICITY PROTEIN KINASE"/>
    <property type="match status" value="1"/>
</dbReference>
<evidence type="ECO:0000256" key="8">
    <source>
        <dbReference type="ARBA" id="ARBA00049308"/>
    </source>
</evidence>
<keyword evidence="11" id="KW-1185">Reference proteome</keyword>
<reference evidence="10" key="2">
    <citation type="submission" date="2021-09" db="EMBL/GenBank/DDBJ databases">
        <authorList>
            <person name="Jia N."/>
            <person name="Wang J."/>
            <person name="Shi W."/>
            <person name="Du L."/>
            <person name="Sun Y."/>
            <person name="Zhan W."/>
            <person name="Jiang J."/>
            <person name="Wang Q."/>
            <person name="Zhang B."/>
            <person name="Ji P."/>
            <person name="Sakyi L.B."/>
            <person name="Cui X."/>
            <person name="Yuan T."/>
            <person name="Jiang B."/>
            <person name="Yang W."/>
            <person name="Lam T.T.-Y."/>
            <person name="Chang Q."/>
            <person name="Ding S."/>
            <person name="Wang X."/>
            <person name="Zhu J."/>
            <person name="Ruan X."/>
            <person name="Zhao L."/>
            <person name="Wei J."/>
            <person name="Que T."/>
            <person name="Du C."/>
            <person name="Cheng J."/>
            <person name="Dai P."/>
            <person name="Han X."/>
            <person name="Huang E."/>
            <person name="Gao Y."/>
            <person name="Liu J."/>
            <person name="Shao H."/>
            <person name="Ye R."/>
            <person name="Li L."/>
            <person name="Wei W."/>
            <person name="Wang X."/>
            <person name="Wang C."/>
            <person name="Huo Q."/>
            <person name="Li W."/>
            <person name="Guo W."/>
            <person name="Chen H."/>
            <person name="Chen S."/>
            <person name="Zhou L."/>
            <person name="Zhou L."/>
            <person name="Ni X."/>
            <person name="Tian J."/>
            <person name="Zhou Y."/>
            <person name="Sheng Y."/>
            <person name="Liu T."/>
            <person name="Pan Y."/>
            <person name="Xia L."/>
            <person name="Li J."/>
            <person name="Zhao F."/>
            <person name="Cao W."/>
        </authorList>
    </citation>
    <scope>NUCLEOTIDE SEQUENCE</scope>
    <source>
        <strain evidence="10">Rmic-2018</strain>
        <tissue evidence="10">Larvae</tissue>
    </source>
</reference>
<dbReference type="InterPro" id="IPR042521">
    <property type="entry name" value="DYRK"/>
</dbReference>
<dbReference type="InterPro" id="IPR050494">
    <property type="entry name" value="Ser_Thr_dual-spec_kinase"/>
</dbReference>
<proteinExistence type="predicted"/>
<name>A0A9J6CV42_RHIMP</name>
<evidence type="ECO:0000256" key="1">
    <source>
        <dbReference type="ARBA" id="ARBA00013203"/>
    </source>
</evidence>
<organism evidence="10 11">
    <name type="scientific">Rhipicephalus microplus</name>
    <name type="common">Cattle tick</name>
    <name type="synonym">Boophilus microplus</name>
    <dbReference type="NCBI Taxonomy" id="6941"/>
    <lineage>
        <taxon>Eukaryota</taxon>
        <taxon>Metazoa</taxon>
        <taxon>Ecdysozoa</taxon>
        <taxon>Arthropoda</taxon>
        <taxon>Chelicerata</taxon>
        <taxon>Arachnida</taxon>
        <taxon>Acari</taxon>
        <taxon>Parasitiformes</taxon>
        <taxon>Ixodida</taxon>
        <taxon>Ixodoidea</taxon>
        <taxon>Ixodidae</taxon>
        <taxon>Rhipicephalinae</taxon>
        <taxon>Rhipicephalus</taxon>
        <taxon>Boophilus</taxon>
    </lineage>
</organism>
<comment type="catalytic activity">
    <reaction evidence="7">
        <text>L-seryl-[protein] + ATP = O-phospho-L-seryl-[protein] + ADP + H(+)</text>
        <dbReference type="Rhea" id="RHEA:17989"/>
        <dbReference type="Rhea" id="RHEA-COMP:9863"/>
        <dbReference type="Rhea" id="RHEA-COMP:11604"/>
        <dbReference type="ChEBI" id="CHEBI:15378"/>
        <dbReference type="ChEBI" id="CHEBI:29999"/>
        <dbReference type="ChEBI" id="CHEBI:30616"/>
        <dbReference type="ChEBI" id="CHEBI:83421"/>
        <dbReference type="ChEBI" id="CHEBI:456216"/>
        <dbReference type="EC" id="2.7.12.1"/>
    </reaction>
</comment>
<accession>A0A9J6CV42</accession>
<comment type="catalytic activity">
    <reaction evidence="8">
        <text>L-threonyl-[protein] + ATP = O-phospho-L-threonyl-[protein] + ADP + H(+)</text>
        <dbReference type="Rhea" id="RHEA:46608"/>
        <dbReference type="Rhea" id="RHEA-COMP:11060"/>
        <dbReference type="Rhea" id="RHEA-COMP:11605"/>
        <dbReference type="ChEBI" id="CHEBI:15378"/>
        <dbReference type="ChEBI" id="CHEBI:30013"/>
        <dbReference type="ChEBI" id="CHEBI:30616"/>
        <dbReference type="ChEBI" id="CHEBI:61977"/>
        <dbReference type="ChEBI" id="CHEBI:456216"/>
        <dbReference type="EC" id="2.7.12.1"/>
    </reaction>
</comment>
<keyword evidence="6" id="KW-0067">ATP-binding</keyword>
<evidence type="ECO:0000256" key="7">
    <source>
        <dbReference type="ARBA" id="ARBA00049003"/>
    </source>
</evidence>
<dbReference type="EC" id="2.7.12.1" evidence="1"/>
<evidence type="ECO:0000256" key="9">
    <source>
        <dbReference type="ARBA" id="ARBA00051680"/>
    </source>
</evidence>
<dbReference type="GO" id="GO:0004712">
    <property type="term" value="F:protein serine/threonine/tyrosine kinase activity"/>
    <property type="evidence" value="ECO:0007669"/>
    <property type="project" value="UniProtKB-EC"/>
</dbReference>
<dbReference type="SUPFAM" id="SSF56112">
    <property type="entry name" value="Protein kinase-like (PK-like)"/>
    <property type="match status" value="1"/>
</dbReference>
<dbReference type="Proteomes" id="UP000821866">
    <property type="component" value="Unassembled WGS sequence"/>
</dbReference>
<dbReference type="EMBL" id="JABSTU010006349">
    <property type="protein sequence ID" value="KAH7934506.1"/>
    <property type="molecule type" value="Genomic_DNA"/>
</dbReference>
<keyword evidence="5" id="KW-0418">Kinase</keyword>
<protein>
    <recommendedName>
        <fullName evidence="1">dual-specificity kinase</fullName>
        <ecNumber evidence="1">2.7.12.1</ecNumber>
    </recommendedName>
</protein>
<dbReference type="Gene3D" id="3.30.10.30">
    <property type="entry name" value="DYRK"/>
    <property type="match status" value="1"/>
</dbReference>
<dbReference type="GO" id="GO:0004674">
    <property type="term" value="F:protein serine/threonine kinase activity"/>
    <property type="evidence" value="ECO:0007669"/>
    <property type="project" value="UniProtKB-KW"/>
</dbReference>
<evidence type="ECO:0000256" key="6">
    <source>
        <dbReference type="ARBA" id="ARBA00022840"/>
    </source>
</evidence>
<dbReference type="GO" id="GO:0005856">
    <property type="term" value="C:cytoskeleton"/>
    <property type="evidence" value="ECO:0007669"/>
    <property type="project" value="TreeGrafter"/>
</dbReference>
<evidence type="ECO:0000313" key="10">
    <source>
        <dbReference type="EMBL" id="KAH7934506.1"/>
    </source>
</evidence>
<dbReference type="Gene3D" id="3.30.200.20">
    <property type="entry name" value="Phosphorylase Kinase, domain 1"/>
    <property type="match status" value="1"/>
</dbReference>
<comment type="catalytic activity">
    <reaction evidence="9">
        <text>L-tyrosyl-[protein] + ATP = O-phospho-L-tyrosyl-[protein] + ADP + H(+)</text>
        <dbReference type="Rhea" id="RHEA:10596"/>
        <dbReference type="Rhea" id="RHEA-COMP:10136"/>
        <dbReference type="Rhea" id="RHEA-COMP:20101"/>
        <dbReference type="ChEBI" id="CHEBI:15378"/>
        <dbReference type="ChEBI" id="CHEBI:30616"/>
        <dbReference type="ChEBI" id="CHEBI:46858"/>
        <dbReference type="ChEBI" id="CHEBI:61978"/>
        <dbReference type="ChEBI" id="CHEBI:456216"/>
        <dbReference type="EC" id="2.7.12.1"/>
    </reaction>
</comment>
<keyword evidence="4" id="KW-0547">Nucleotide-binding</keyword>
<dbReference type="PANTHER" id="PTHR24058:SF112">
    <property type="entry name" value="DUAL SPECIFICITY TYROSINE-PHOSPHORYLATION-REGULATED KINASE 3 HOMOLOG-RELATED"/>
    <property type="match status" value="1"/>
</dbReference>
<reference evidence="10" key="1">
    <citation type="journal article" date="2020" name="Cell">
        <title>Large-Scale Comparative Analyses of Tick Genomes Elucidate Their Genetic Diversity and Vector Capacities.</title>
        <authorList>
            <consortium name="Tick Genome and Microbiome Consortium (TIGMIC)"/>
            <person name="Jia N."/>
            <person name="Wang J."/>
            <person name="Shi W."/>
            <person name="Du L."/>
            <person name="Sun Y."/>
            <person name="Zhan W."/>
            <person name="Jiang J.F."/>
            <person name="Wang Q."/>
            <person name="Zhang B."/>
            <person name="Ji P."/>
            <person name="Bell-Sakyi L."/>
            <person name="Cui X.M."/>
            <person name="Yuan T.T."/>
            <person name="Jiang B.G."/>
            <person name="Yang W.F."/>
            <person name="Lam T.T."/>
            <person name="Chang Q.C."/>
            <person name="Ding S.J."/>
            <person name="Wang X.J."/>
            <person name="Zhu J.G."/>
            <person name="Ruan X.D."/>
            <person name="Zhao L."/>
            <person name="Wei J.T."/>
            <person name="Ye R.Z."/>
            <person name="Que T.C."/>
            <person name="Du C.H."/>
            <person name="Zhou Y.H."/>
            <person name="Cheng J.X."/>
            <person name="Dai P.F."/>
            <person name="Guo W.B."/>
            <person name="Han X.H."/>
            <person name="Huang E.J."/>
            <person name="Li L.F."/>
            <person name="Wei W."/>
            <person name="Gao Y.C."/>
            <person name="Liu J.Z."/>
            <person name="Shao H.Z."/>
            <person name="Wang X."/>
            <person name="Wang C.C."/>
            <person name="Yang T.C."/>
            <person name="Huo Q.B."/>
            <person name="Li W."/>
            <person name="Chen H.Y."/>
            <person name="Chen S.E."/>
            <person name="Zhou L.G."/>
            <person name="Ni X.B."/>
            <person name="Tian J.H."/>
            <person name="Sheng Y."/>
            <person name="Liu T."/>
            <person name="Pan Y.S."/>
            <person name="Xia L.Y."/>
            <person name="Li J."/>
            <person name="Zhao F."/>
            <person name="Cao W.C."/>
        </authorList>
    </citation>
    <scope>NUCLEOTIDE SEQUENCE</scope>
    <source>
        <strain evidence="10">Rmic-2018</strain>
    </source>
</reference>
<dbReference type="AlphaFoldDB" id="A0A9J6CV42"/>
<gene>
    <name evidence="10" type="ORF">HPB51_029128</name>
</gene>
<keyword evidence="3" id="KW-0808">Transferase</keyword>
<evidence type="ECO:0000256" key="2">
    <source>
        <dbReference type="ARBA" id="ARBA00022527"/>
    </source>
</evidence>
<comment type="caution">
    <text evidence="10">The sequence shown here is derived from an EMBL/GenBank/DDBJ whole genome shotgun (WGS) entry which is preliminary data.</text>
</comment>